<dbReference type="OrthoDB" id="9773927at2"/>
<keyword evidence="2" id="KW-1185">Reference proteome</keyword>
<evidence type="ECO:0000313" key="2">
    <source>
        <dbReference type="Proteomes" id="UP000190626"/>
    </source>
</evidence>
<name>A0A1V4HIX3_9BACL</name>
<comment type="caution">
    <text evidence="1">The sequence shown here is derived from an EMBL/GenBank/DDBJ whole genome shotgun (WGS) entry which is preliminary data.</text>
</comment>
<dbReference type="EMBL" id="MBTG01000015">
    <property type="protein sequence ID" value="OPH56688.1"/>
    <property type="molecule type" value="Genomic_DNA"/>
</dbReference>
<organism evidence="1 2">
    <name type="scientific">Paenibacillus ferrarius</name>
    <dbReference type="NCBI Taxonomy" id="1469647"/>
    <lineage>
        <taxon>Bacteria</taxon>
        <taxon>Bacillati</taxon>
        <taxon>Bacillota</taxon>
        <taxon>Bacilli</taxon>
        <taxon>Bacillales</taxon>
        <taxon>Paenibacillaceae</taxon>
        <taxon>Paenibacillus</taxon>
    </lineage>
</organism>
<dbReference type="AlphaFoldDB" id="A0A1V4HIX3"/>
<accession>A0A1V4HIX3</accession>
<dbReference type="Proteomes" id="UP000190626">
    <property type="component" value="Unassembled WGS sequence"/>
</dbReference>
<dbReference type="Gene3D" id="3.30.460.40">
    <property type="match status" value="1"/>
</dbReference>
<dbReference type="InterPro" id="IPR039498">
    <property type="entry name" value="NTP_transf_5"/>
</dbReference>
<reference evidence="2" key="1">
    <citation type="submission" date="2016-07" db="EMBL/GenBank/DDBJ databases">
        <authorList>
            <person name="Florea S."/>
            <person name="Webb J.S."/>
            <person name="Jaromczyk J."/>
            <person name="Schardl C.L."/>
        </authorList>
    </citation>
    <scope>NUCLEOTIDE SEQUENCE [LARGE SCALE GENOMIC DNA]</scope>
    <source>
        <strain evidence="2">CY1</strain>
    </source>
</reference>
<gene>
    <name evidence="1" type="ORF">BC351_27490</name>
</gene>
<evidence type="ECO:0000313" key="1">
    <source>
        <dbReference type="EMBL" id="OPH56688.1"/>
    </source>
</evidence>
<protein>
    <submittedName>
        <fullName evidence="1">Renal dipeptidase</fullName>
    </submittedName>
</protein>
<sequence>MTNLSHSDSTLFSKELNVLLSIMKMKIGNNDLSTYRDCLSEINWGEFLQLARHHRVYPNLYAKLKQAGETLVPPQVLRELQQDYQHNTFTMLHLSAEMANIAKVFSDSDIRAIMLKGPVLAVDLYGDISLRTSGDLDVLIPIQNVQQTEDLLCRLGYVKDDEYKTILNDWKWRHHHVTYNHFQKGIKLEIHWRLSPGPGKEPTFNELWERKRISPIANHPIYYLGREDLFLFLASHGARHGWSRLRWLADIDQLARQELDESKLQDLLKKHQQLHIGAQAIILAVRILHTPLTPELETLASVKRADRLAEAAYFYIRQKINLHTFPVPPHVSSYHKRHLFALMATRQKILFVLSFLHPYPEDAETLRLPESLHVLYFLLRPFLWAWRKTRKNVVSQGEL</sequence>
<dbReference type="Pfam" id="PF14907">
    <property type="entry name" value="NTP_transf_5"/>
    <property type="match status" value="1"/>
</dbReference>
<dbReference type="STRING" id="1469647.BC351_27490"/>
<dbReference type="RefSeq" id="WP_079414150.1">
    <property type="nucleotide sequence ID" value="NZ_MBTG01000015.1"/>
</dbReference>
<proteinExistence type="predicted"/>